<dbReference type="EMBL" id="JBHTBH010000011">
    <property type="protein sequence ID" value="MFC7330226.1"/>
    <property type="molecule type" value="Genomic_DNA"/>
</dbReference>
<dbReference type="InterPro" id="IPR050204">
    <property type="entry name" value="AraC_XylS_family_regulators"/>
</dbReference>
<comment type="caution">
    <text evidence="5">The sequence shown here is derived from an EMBL/GenBank/DDBJ whole genome shotgun (WGS) entry which is preliminary data.</text>
</comment>
<dbReference type="InterPro" id="IPR037923">
    <property type="entry name" value="HTH-like"/>
</dbReference>
<organism evidence="5 6">
    <name type="scientific">Marinactinospora rubrisoli</name>
    <dbReference type="NCBI Taxonomy" id="2715399"/>
    <lineage>
        <taxon>Bacteria</taxon>
        <taxon>Bacillati</taxon>
        <taxon>Actinomycetota</taxon>
        <taxon>Actinomycetes</taxon>
        <taxon>Streptosporangiales</taxon>
        <taxon>Nocardiopsidaceae</taxon>
        <taxon>Marinactinospora</taxon>
    </lineage>
</organism>
<proteinExistence type="predicted"/>
<dbReference type="SUPFAM" id="SSF46689">
    <property type="entry name" value="Homeodomain-like"/>
    <property type="match status" value="2"/>
</dbReference>
<evidence type="ECO:0000256" key="3">
    <source>
        <dbReference type="ARBA" id="ARBA00023163"/>
    </source>
</evidence>
<name>A0ABW2KJV5_9ACTN</name>
<sequence length="302" mass="32877">MFGPSHGIDGRPIIKAAHGSTTAGENARYWRHPGLPDVELLRASFVRHSFDRHAHDQYAIGVIEAGIEEYRYRGELHRAGSGGIVVVEPGEVHTGHAGLPEGWRYRMLYPEVPVLAEVARELGRSGTPAFAGSVLTDPATARRLRAAHLAAEHGDRLAASSLMRAALRDLVHRHARADRVRATPDSGRPTPSRIAAQARDILHADIVDPPALPELAAAVGVTPFALLRAFRAAYGFPPHSYLIQVRVMRARRLLADGRSPRDVAAEVGFADQAHLSRHFKRRLGVPPGAYRRGLATMPVPDS</sequence>
<evidence type="ECO:0000313" key="5">
    <source>
        <dbReference type="EMBL" id="MFC7330226.1"/>
    </source>
</evidence>
<dbReference type="InterPro" id="IPR018060">
    <property type="entry name" value="HTH_AraC"/>
</dbReference>
<evidence type="ECO:0000256" key="2">
    <source>
        <dbReference type="ARBA" id="ARBA00023125"/>
    </source>
</evidence>
<keyword evidence="1" id="KW-0805">Transcription regulation</keyword>
<keyword evidence="3" id="KW-0804">Transcription</keyword>
<dbReference type="Pfam" id="PF12833">
    <property type="entry name" value="HTH_18"/>
    <property type="match status" value="1"/>
</dbReference>
<protein>
    <submittedName>
        <fullName evidence="5">AraC family ligand binding domain-containing protein</fullName>
    </submittedName>
</protein>
<dbReference type="SMART" id="SM00342">
    <property type="entry name" value="HTH_ARAC"/>
    <property type="match status" value="1"/>
</dbReference>
<dbReference type="SUPFAM" id="SSF51215">
    <property type="entry name" value="Regulatory protein AraC"/>
    <property type="match status" value="1"/>
</dbReference>
<gene>
    <name evidence="5" type="ORF">ACFQRF_21100</name>
</gene>
<dbReference type="InterPro" id="IPR009057">
    <property type="entry name" value="Homeodomain-like_sf"/>
</dbReference>
<dbReference type="InterPro" id="IPR003313">
    <property type="entry name" value="AraC-bd"/>
</dbReference>
<dbReference type="Proteomes" id="UP001596540">
    <property type="component" value="Unassembled WGS sequence"/>
</dbReference>
<reference evidence="6" key="1">
    <citation type="journal article" date="2019" name="Int. J. Syst. Evol. Microbiol.">
        <title>The Global Catalogue of Microorganisms (GCM) 10K type strain sequencing project: providing services to taxonomists for standard genome sequencing and annotation.</title>
        <authorList>
            <consortium name="The Broad Institute Genomics Platform"/>
            <consortium name="The Broad Institute Genome Sequencing Center for Infectious Disease"/>
            <person name="Wu L."/>
            <person name="Ma J."/>
        </authorList>
    </citation>
    <scope>NUCLEOTIDE SEQUENCE [LARGE SCALE GENOMIC DNA]</scope>
    <source>
        <strain evidence="6">CGMCC 4.7382</strain>
    </source>
</reference>
<dbReference type="Gene3D" id="1.10.10.60">
    <property type="entry name" value="Homeodomain-like"/>
    <property type="match status" value="2"/>
</dbReference>
<evidence type="ECO:0000256" key="1">
    <source>
        <dbReference type="ARBA" id="ARBA00023015"/>
    </source>
</evidence>
<evidence type="ECO:0000259" key="4">
    <source>
        <dbReference type="PROSITE" id="PS01124"/>
    </source>
</evidence>
<dbReference type="PANTHER" id="PTHR46796">
    <property type="entry name" value="HTH-TYPE TRANSCRIPTIONAL ACTIVATOR RHAS-RELATED"/>
    <property type="match status" value="1"/>
</dbReference>
<evidence type="ECO:0000313" key="6">
    <source>
        <dbReference type="Proteomes" id="UP001596540"/>
    </source>
</evidence>
<dbReference type="PANTHER" id="PTHR46796:SF2">
    <property type="entry name" value="TRANSCRIPTIONAL REGULATORY PROTEIN"/>
    <property type="match status" value="1"/>
</dbReference>
<dbReference type="RefSeq" id="WP_379872875.1">
    <property type="nucleotide sequence ID" value="NZ_JBHTBH010000011.1"/>
</dbReference>
<dbReference type="PROSITE" id="PS01124">
    <property type="entry name" value="HTH_ARAC_FAMILY_2"/>
    <property type="match status" value="1"/>
</dbReference>
<accession>A0ABW2KJV5</accession>
<dbReference type="Pfam" id="PF02311">
    <property type="entry name" value="AraC_binding"/>
    <property type="match status" value="1"/>
</dbReference>
<keyword evidence="2" id="KW-0238">DNA-binding</keyword>
<feature type="domain" description="HTH araC/xylS-type" evidence="4">
    <location>
        <begin position="196"/>
        <end position="293"/>
    </location>
</feature>
<keyword evidence="6" id="KW-1185">Reference proteome</keyword>